<dbReference type="EMBL" id="HG934468">
    <property type="protein sequence ID" value="CDN30272.1"/>
    <property type="molecule type" value="Genomic_DNA"/>
</dbReference>
<dbReference type="Proteomes" id="UP000027616">
    <property type="component" value="Chromosome I"/>
</dbReference>
<dbReference type="HOGENOM" id="CLU_038823_0_0_10"/>
<dbReference type="STRING" id="1433126.BN938_0166"/>
<dbReference type="SMART" id="SM00854">
    <property type="entry name" value="PGA_cap"/>
    <property type="match status" value="1"/>
</dbReference>
<evidence type="ECO:0000313" key="3">
    <source>
        <dbReference type="EMBL" id="CDN30272.1"/>
    </source>
</evidence>
<dbReference type="InterPro" id="IPR029052">
    <property type="entry name" value="Metallo-depent_PP-like"/>
</dbReference>
<evidence type="ECO:0000259" key="2">
    <source>
        <dbReference type="SMART" id="SM00854"/>
    </source>
</evidence>
<dbReference type="eggNOG" id="COG2843">
    <property type="taxonomic scope" value="Bacteria"/>
</dbReference>
<dbReference type="Gene3D" id="3.60.21.10">
    <property type="match status" value="1"/>
</dbReference>
<dbReference type="PANTHER" id="PTHR33393:SF12">
    <property type="entry name" value="CAPSULE BIOSYNTHESIS PROTEIN CAPA"/>
    <property type="match status" value="1"/>
</dbReference>
<gene>
    <name evidence="3" type="ORF">BN938_0166</name>
</gene>
<dbReference type="PATRIC" id="fig|1433126.3.peg.164"/>
<evidence type="ECO:0000256" key="1">
    <source>
        <dbReference type="ARBA" id="ARBA00005662"/>
    </source>
</evidence>
<name>A0A060R5Y7_9BACT</name>
<dbReference type="Pfam" id="PF09587">
    <property type="entry name" value="PGA_cap"/>
    <property type="match status" value="1"/>
</dbReference>
<proteinExistence type="inferred from homology"/>
<dbReference type="InterPro" id="IPR019079">
    <property type="entry name" value="Capsule_synth_CapA"/>
</dbReference>
<organism evidence="3 4">
    <name type="scientific">Mucinivorans hirudinis</name>
    <dbReference type="NCBI Taxonomy" id="1433126"/>
    <lineage>
        <taxon>Bacteria</taxon>
        <taxon>Pseudomonadati</taxon>
        <taxon>Bacteroidota</taxon>
        <taxon>Bacteroidia</taxon>
        <taxon>Bacteroidales</taxon>
        <taxon>Rikenellaceae</taxon>
        <taxon>Mucinivorans</taxon>
    </lineage>
</organism>
<dbReference type="InterPro" id="IPR052169">
    <property type="entry name" value="CW_Biosynth-Accessory"/>
</dbReference>
<dbReference type="KEGG" id="rbc:BN938_0166"/>
<protein>
    <submittedName>
        <fullName evidence="3">Capsule biosynthesis protein capA</fullName>
    </submittedName>
</protein>
<reference evidence="3 4" key="1">
    <citation type="journal article" date="2015" name="Genome Announc.">
        <title>Complete Genome Sequence of the Novel Leech Symbiont Mucinivorans hirudinis M3T.</title>
        <authorList>
            <person name="Nelson M.C."/>
            <person name="Bomar L."/>
            <person name="Graf J."/>
        </authorList>
    </citation>
    <scope>NUCLEOTIDE SEQUENCE [LARGE SCALE GENOMIC DNA]</scope>
    <source>
        <strain evidence="4">M3</strain>
    </source>
</reference>
<evidence type="ECO:0000313" key="4">
    <source>
        <dbReference type="Proteomes" id="UP000027616"/>
    </source>
</evidence>
<accession>A0A060R5Y7</accession>
<comment type="similarity">
    <text evidence="1">Belongs to the CapA family.</text>
</comment>
<sequence>MQIFAFRSSVMVRPLHILLLLAVAIIAVISPSVVGHFIVREPFVRQKSVMRISFSGDAMQHLPQIAAARLSADGFDYSRNFAYMDSVWRSVDFAVINFETTISDDGKYSGYPCFSSPAGFADALAAAGVNVAALANNHICDRGIRGLKNTTAYLKKLGLKTTGAWADSVLRKEILMLGKGRLRVALLNYTYGTNGMPVPRGAWVNHIDTLLIKQDIERAMVDSAATHLIAFMHWGAEYQRKPDKGQIELAKWLRNNGIDVVVGSHPHVVQPVDTALRVIYSLGNFISNQQDKYTDTGMTVVLTVYEDKDIEIEMIAHWCDKLATGREKYRVLTAKDTTLLTGDHLLRMQQSLSQTPY</sequence>
<dbReference type="SUPFAM" id="SSF56300">
    <property type="entry name" value="Metallo-dependent phosphatases"/>
    <property type="match status" value="1"/>
</dbReference>
<keyword evidence="4" id="KW-1185">Reference proteome</keyword>
<feature type="domain" description="Capsule synthesis protein CapA" evidence="2">
    <location>
        <begin position="51"/>
        <end position="289"/>
    </location>
</feature>
<dbReference type="PANTHER" id="PTHR33393">
    <property type="entry name" value="POLYGLUTAMINE SYNTHESIS ACCESSORY PROTEIN RV0574C-RELATED"/>
    <property type="match status" value="1"/>
</dbReference>
<dbReference type="AlphaFoldDB" id="A0A060R5Y7"/>
<dbReference type="CDD" id="cd07381">
    <property type="entry name" value="MPP_CapA"/>
    <property type="match status" value="1"/>
</dbReference>